<dbReference type="Gramene" id="OB10G12670.1">
    <property type="protein sequence ID" value="OB10G12670.1"/>
    <property type="gene ID" value="OB10G12670"/>
</dbReference>
<dbReference type="HOGENOM" id="CLU_2816490_0_0_1"/>
<keyword evidence="2" id="KW-1185">Reference proteome</keyword>
<sequence>MIRTVLIAFYLAQLDIRLQIRPSSFRHMEFGFLQARIPTLKIILIVVLMYMHHENRLSTFCTARKHH</sequence>
<proteinExistence type="predicted"/>
<organism evidence="1">
    <name type="scientific">Oryza brachyantha</name>
    <name type="common">malo sina</name>
    <dbReference type="NCBI Taxonomy" id="4533"/>
    <lineage>
        <taxon>Eukaryota</taxon>
        <taxon>Viridiplantae</taxon>
        <taxon>Streptophyta</taxon>
        <taxon>Embryophyta</taxon>
        <taxon>Tracheophyta</taxon>
        <taxon>Spermatophyta</taxon>
        <taxon>Magnoliopsida</taxon>
        <taxon>Liliopsida</taxon>
        <taxon>Poales</taxon>
        <taxon>Poaceae</taxon>
        <taxon>BOP clade</taxon>
        <taxon>Oryzoideae</taxon>
        <taxon>Oryzeae</taxon>
        <taxon>Oryzinae</taxon>
        <taxon>Oryza</taxon>
    </lineage>
</organism>
<dbReference type="AlphaFoldDB" id="J3N169"/>
<evidence type="ECO:0000313" key="2">
    <source>
        <dbReference type="Proteomes" id="UP000006038"/>
    </source>
</evidence>
<protein>
    <submittedName>
        <fullName evidence="1">Uncharacterized protein</fullName>
    </submittedName>
</protein>
<evidence type="ECO:0000313" key="1">
    <source>
        <dbReference type="EnsemblPlants" id="OB10G12670.1"/>
    </source>
</evidence>
<dbReference type="Proteomes" id="UP000006038">
    <property type="component" value="Chromosome 10"/>
</dbReference>
<reference evidence="1" key="2">
    <citation type="submission" date="2013-04" db="UniProtKB">
        <authorList>
            <consortium name="EnsemblPlants"/>
        </authorList>
    </citation>
    <scope>IDENTIFICATION</scope>
</reference>
<dbReference type="EnsemblPlants" id="OB10G12670.1">
    <property type="protein sequence ID" value="OB10G12670.1"/>
    <property type="gene ID" value="OB10G12670"/>
</dbReference>
<name>J3N169_ORYBR</name>
<reference evidence="1" key="1">
    <citation type="journal article" date="2013" name="Nat. Commun.">
        <title>Whole-genome sequencing of Oryza brachyantha reveals mechanisms underlying Oryza genome evolution.</title>
        <authorList>
            <person name="Chen J."/>
            <person name="Huang Q."/>
            <person name="Gao D."/>
            <person name="Wang J."/>
            <person name="Lang Y."/>
            <person name="Liu T."/>
            <person name="Li B."/>
            <person name="Bai Z."/>
            <person name="Luis Goicoechea J."/>
            <person name="Liang C."/>
            <person name="Chen C."/>
            <person name="Zhang W."/>
            <person name="Sun S."/>
            <person name="Liao Y."/>
            <person name="Zhang X."/>
            <person name="Yang L."/>
            <person name="Song C."/>
            <person name="Wang M."/>
            <person name="Shi J."/>
            <person name="Liu G."/>
            <person name="Liu J."/>
            <person name="Zhou H."/>
            <person name="Zhou W."/>
            <person name="Yu Q."/>
            <person name="An N."/>
            <person name="Chen Y."/>
            <person name="Cai Q."/>
            <person name="Wang B."/>
            <person name="Liu B."/>
            <person name="Min J."/>
            <person name="Huang Y."/>
            <person name="Wu H."/>
            <person name="Li Z."/>
            <person name="Zhang Y."/>
            <person name="Yin Y."/>
            <person name="Song W."/>
            <person name="Jiang J."/>
            <person name="Jackson S.A."/>
            <person name="Wing R.A."/>
            <person name="Wang J."/>
            <person name="Chen M."/>
        </authorList>
    </citation>
    <scope>NUCLEOTIDE SEQUENCE [LARGE SCALE GENOMIC DNA]</scope>
    <source>
        <strain evidence="1">cv. IRGC 101232</strain>
    </source>
</reference>
<accession>J3N169</accession>